<keyword evidence="2" id="KW-1185">Reference proteome</keyword>
<evidence type="ECO:0008006" key="3">
    <source>
        <dbReference type="Google" id="ProtNLM"/>
    </source>
</evidence>
<organism evidence="1 2">
    <name type="scientific">Agromyces lapidis</name>
    <dbReference type="NCBI Taxonomy" id="279574"/>
    <lineage>
        <taxon>Bacteria</taxon>
        <taxon>Bacillati</taxon>
        <taxon>Actinomycetota</taxon>
        <taxon>Actinomycetes</taxon>
        <taxon>Micrococcales</taxon>
        <taxon>Microbacteriaceae</taxon>
        <taxon>Agromyces</taxon>
    </lineage>
</organism>
<gene>
    <name evidence="1" type="ORF">ACFFQV_04225</name>
</gene>
<proteinExistence type="predicted"/>
<sequence length="97" mass="10629">MGVDTTMGILDQREHEIETLDALIAQGHVRVEQARELAASMRESAELADRRARGEENNLRRECNGVNALVAAREALMAADAAYRGWASSESRDAESS</sequence>
<reference evidence="1 2" key="1">
    <citation type="submission" date="2024-09" db="EMBL/GenBank/DDBJ databases">
        <authorList>
            <person name="Sun Q."/>
            <person name="Mori K."/>
        </authorList>
    </citation>
    <scope>NUCLEOTIDE SEQUENCE [LARGE SCALE GENOMIC DNA]</scope>
    <source>
        <strain evidence="1 2">JCM 14321</strain>
    </source>
</reference>
<evidence type="ECO:0000313" key="1">
    <source>
        <dbReference type="EMBL" id="MFB9641495.1"/>
    </source>
</evidence>
<dbReference type="Proteomes" id="UP001589667">
    <property type="component" value="Unassembled WGS sequence"/>
</dbReference>
<dbReference type="EMBL" id="JBHMBL010000001">
    <property type="protein sequence ID" value="MFB9641495.1"/>
    <property type="molecule type" value="Genomic_DNA"/>
</dbReference>
<accession>A0ABV5SMD6</accession>
<comment type="caution">
    <text evidence="1">The sequence shown here is derived from an EMBL/GenBank/DDBJ whole genome shotgun (WGS) entry which is preliminary data.</text>
</comment>
<name>A0ABV5SMD6_9MICO</name>
<dbReference type="RefSeq" id="WP_157423090.1">
    <property type="nucleotide sequence ID" value="NZ_BAAANI010000006.1"/>
</dbReference>
<evidence type="ECO:0000313" key="2">
    <source>
        <dbReference type="Proteomes" id="UP001589667"/>
    </source>
</evidence>
<protein>
    <recommendedName>
        <fullName evidence="3">Flagellar export protein FliJ</fullName>
    </recommendedName>
</protein>